<protein>
    <submittedName>
        <fullName evidence="2">Phosphotransferase</fullName>
    </submittedName>
</protein>
<gene>
    <name evidence="2" type="ORF">P4T90_17125</name>
</gene>
<dbReference type="InterPro" id="IPR002575">
    <property type="entry name" value="Aminoglycoside_PTrfase"/>
</dbReference>
<dbReference type="SUPFAM" id="SSF56112">
    <property type="entry name" value="Protein kinase-like (PK-like)"/>
    <property type="match status" value="1"/>
</dbReference>
<organism evidence="2 3">
    <name type="scientific">Heyndrickxia acidicola</name>
    <dbReference type="NCBI Taxonomy" id="209389"/>
    <lineage>
        <taxon>Bacteria</taxon>
        <taxon>Bacillati</taxon>
        <taxon>Bacillota</taxon>
        <taxon>Bacilli</taxon>
        <taxon>Bacillales</taxon>
        <taxon>Bacillaceae</taxon>
        <taxon>Heyndrickxia</taxon>
    </lineage>
</organism>
<evidence type="ECO:0000313" key="3">
    <source>
        <dbReference type="Proteomes" id="UP001341444"/>
    </source>
</evidence>
<proteinExistence type="predicted"/>
<keyword evidence="3" id="KW-1185">Reference proteome</keyword>
<sequence>MYKGKQRGEDDEQTRLLFFLRKTTNEDFTHMYFVKKGVWMVFSQSKTYILKEFPSTAYLNNQLRLTERLHDHSFTFTYQFHPFHHDHSFEFDKKVYGLIDYIKPSALTQTYSSSAFRKEALMLLKAYHYTTGHFSEEFKPYLPVFCQMVKWQQRLKEFKIHLSDLQAFVPAWMLTYYVSWSEWSLEKIKPVGGLLKARPHCIIHGDVAHHNFLKGEDKKLYLIDFDLISLAPEIIDDLQFSNRILPYLSWSLEQLFEYPPLKKYRNSEDFLHALIFPTDVLREWNRFFKSPPQVQKEQWSYINDLTVTQFPKRKAFVERVLQTL</sequence>
<dbReference type="Pfam" id="PF01636">
    <property type="entry name" value="APH"/>
    <property type="match status" value="1"/>
</dbReference>
<name>A0ABU6MJS8_9BACI</name>
<evidence type="ECO:0000313" key="2">
    <source>
        <dbReference type="EMBL" id="MED1204770.1"/>
    </source>
</evidence>
<dbReference type="InterPro" id="IPR011009">
    <property type="entry name" value="Kinase-like_dom_sf"/>
</dbReference>
<feature type="domain" description="Aminoglycoside phosphotransferase" evidence="1">
    <location>
        <begin position="46"/>
        <end position="236"/>
    </location>
</feature>
<dbReference type="Proteomes" id="UP001341444">
    <property type="component" value="Unassembled WGS sequence"/>
</dbReference>
<accession>A0ABU6MJS8</accession>
<comment type="caution">
    <text evidence="2">The sequence shown here is derived from an EMBL/GenBank/DDBJ whole genome shotgun (WGS) entry which is preliminary data.</text>
</comment>
<evidence type="ECO:0000259" key="1">
    <source>
        <dbReference type="Pfam" id="PF01636"/>
    </source>
</evidence>
<reference evidence="2 3" key="1">
    <citation type="submission" date="2023-03" db="EMBL/GenBank/DDBJ databases">
        <title>Bacillus Genome Sequencing.</title>
        <authorList>
            <person name="Dunlap C."/>
        </authorList>
    </citation>
    <scope>NUCLEOTIDE SEQUENCE [LARGE SCALE GENOMIC DNA]</scope>
    <source>
        <strain evidence="2 3">B-23453</strain>
    </source>
</reference>
<dbReference type="EMBL" id="JARMAB010000026">
    <property type="protein sequence ID" value="MED1204770.1"/>
    <property type="molecule type" value="Genomic_DNA"/>
</dbReference>
<dbReference type="Gene3D" id="3.90.1200.10">
    <property type="match status" value="1"/>
</dbReference>
<dbReference type="RefSeq" id="WP_066261886.1">
    <property type="nucleotide sequence ID" value="NZ_JARMAB010000026.1"/>
</dbReference>